<organism evidence="3 4">
    <name type="scientific">Aidingimonas halophila</name>
    <dbReference type="NCBI Taxonomy" id="574349"/>
    <lineage>
        <taxon>Bacteria</taxon>
        <taxon>Pseudomonadati</taxon>
        <taxon>Pseudomonadota</taxon>
        <taxon>Gammaproteobacteria</taxon>
        <taxon>Oceanospirillales</taxon>
        <taxon>Halomonadaceae</taxon>
        <taxon>Aidingimonas</taxon>
    </lineage>
</organism>
<dbReference type="SUPFAM" id="SSF158446">
    <property type="entry name" value="IVS-encoded protein-like"/>
    <property type="match status" value="1"/>
</dbReference>
<dbReference type="OrthoDB" id="8595978at2"/>
<protein>
    <submittedName>
        <fullName evidence="3">23S rRNA-intervening sequence protein</fullName>
    </submittedName>
</protein>
<evidence type="ECO:0000259" key="2">
    <source>
        <dbReference type="Pfam" id="PF22296"/>
    </source>
</evidence>
<evidence type="ECO:0000313" key="3">
    <source>
        <dbReference type="EMBL" id="SDW18624.1"/>
    </source>
</evidence>
<dbReference type="InterPro" id="IPR055360">
    <property type="entry name" value="bAvd"/>
</dbReference>
<dbReference type="CDD" id="cd16376">
    <property type="entry name" value="Avd_like"/>
    <property type="match status" value="1"/>
</dbReference>
<dbReference type="RefSeq" id="WP_092567735.1">
    <property type="nucleotide sequence ID" value="NZ_BMXH01000001.1"/>
</dbReference>
<feature type="compositionally biased region" description="Basic residues" evidence="1">
    <location>
        <begin position="111"/>
        <end position="125"/>
    </location>
</feature>
<dbReference type="EMBL" id="FNNI01000001">
    <property type="protein sequence ID" value="SDW18624.1"/>
    <property type="molecule type" value="Genomic_DNA"/>
</dbReference>
<sequence>MALHTQLPIYKLAYDLLSLAADVTRNIPRDLKVGLGAKVRDECIEILVLIARANAAENKAPHISEMLERLQVVEFLLRLFKDKRFISLKQYAAAIELTSSIGKQGNGWKNASHHRPLHARHGAHA</sequence>
<proteinExistence type="predicted"/>
<dbReference type="Gene3D" id="1.20.1440.60">
    <property type="entry name" value="23S rRNA-intervening sequence"/>
    <property type="match status" value="1"/>
</dbReference>
<feature type="domain" description="bAvd-like" evidence="2">
    <location>
        <begin position="13"/>
        <end position="110"/>
    </location>
</feature>
<evidence type="ECO:0000256" key="1">
    <source>
        <dbReference type="SAM" id="MobiDB-lite"/>
    </source>
</evidence>
<dbReference type="Pfam" id="PF22296">
    <property type="entry name" value="bAvd"/>
    <property type="match status" value="1"/>
</dbReference>
<accession>A0A1H2RIM0</accession>
<name>A0A1H2RIM0_9GAMM</name>
<feature type="region of interest" description="Disordered" evidence="1">
    <location>
        <begin position="106"/>
        <end position="125"/>
    </location>
</feature>
<dbReference type="STRING" id="574349.SAMN05443545_101320"/>
<dbReference type="Proteomes" id="UP000198500">
    <property type="component" value="Unassembled WGS sequence"/>
</dbReference>
<dbReference type="InterPro" id="IPR036583">
    <property type="entry name" value="23S_rRNA_IVS_sf"/>
</dbReference>
<dbReference type="AlphaFoldDB" id="A0A1H2RIM0"/>
<reference evidence="3 4" key="1">
    <citation type="submission" date="2016-10" db="EMBL/GenBank/DDBJ databases">
        <authorList>
            <person name="de Groot N.N."/>
        </authorList>
    </citation>
    <scope>NUCLEOTIDE SEQUENCE [LARGE SCALE GENOMIC DNA]</scope>
    <source>
        <strain evidence="3 4">DSM 19219</strain>
    </source>
</reference>
<gene>
    <name evidence="3" type="ORF">SAMN05443545_101320</name>
</gene>
<keyword evidence="4" id="KW-1185">Reference proteome</keyword>
<evidence type="ECO:0000313" key="4">
    <source>
        <dbReference type="Proteomes" id="UP000198500"/>
    </source>
</evidence>